<evidence type="ECO:0000256" key="8">
    <source>
        <dbReference type="RuleBase" id="RU000461"/>
    </source>
</evidence>
<evidence type="ECO:0000256" key="6">
    <source>
        <dbReference type="ARBA" id="ARBA00023033"/>
    </source>
</evidence>
<organism evidence="9 10">
    <name type="scientific">Capsicum annuum</name>
    <name type="common">Capsicum pepper</name>
    <dbReference type="NCBI Taxonomy" id="4072"/>
    <lineage>
        <taxon>Eukaryota</taxon>
        <taxon>Viridiplantae</taxon>
        <taxon>Streptophyta</taxon>
        <taxon>Embryophyta</taxon>
        <taxon>Tracheophyta</taxon>
        <taxon>Spermatophyta</taxon>
        <taxon>Magnoliopsida</taxon>
        <taxon>eudicotyledons</taxon>
        <taxon>Gunneridae</taxon>
        <taxon>Pentapetalae</taxon>
        <taxon>asterids</taxon>
        <taxon>lamiids</taxon>
        <taxon>Solanales</taxon>
        <taxon>Solanaceae</taxon>
        <taxon>Solanoideae</taxon>
        <taxon>Capsiceae</taxon>
        <taxon>Capsicum</taxon>
    </lineage>
</organism>
<dbReference type="FunFam" id="1.10.630.10:FF:000043">
    <property type="entry name" value="Cytochrome P450 99A2"/>
    <property type="match status" value="1"/>
</dbReference>
<feature type="binding site" description="axial binding residue" evidence="7">
    <location>
        <position position="414"/>
    </location>
    <ligand>
        <name>heme</name>
        <dbReference type="ChEBI" id="CHEBI:30413"/>
    </ligand>
    <ligandPart>
        <name>Fe</name>
        <dbReference type="ChEBI" id="CHEBI:18248"/>
    </ligandPart>
</feature>
<sequence>MNQRSLPPGPWKLPIIGSMHHLIGALPHHTTNLAKKYGPLMHLKLGEVDAVIVSSPRLAKEFLKVHDLSFAARFKIAASDVVFYHQKDIVFAEHGDYWKCMRKICISELLSVKMVKSFSLIRQDEVHNLVASIRSTPNNVVNMTEKALKLTSSVICRSALGEVFDDRDNLLMLMREVLVLLAGFDMVDLFPSWKLLHEIRGKRKRLMNMHHKLDVILENIINDHKENKAYGKKGNSEFGGEDLVDVLLRVMENNELPFPMTNDNIKAFILDMFFGGTETSSTTIQWALAELMKNPNIMAKAQAEVRWFYKEKTDVDDNDIEKLKYLKCVVKERLRFHPPGPLLPPRECLKETTIDVYTIPLKTKVIVNGWAMGRDPENWDDPESFVPERFENNSVDFKGSHYQFIPFGAGSRICPGIQYSSADVMYPLAQLLYHFDWKLPHGMKPEDLDMTETFGVTARRKNDLHLIAIPRDLSQP</sequence>
<evidence type="ECO:0000313" key="10">
    <source>
        <dbReference type="Proteomes" id="UP000222542"/>
    </source>
</evidence>
<evidence type="ECO:0000256" key="4">
    <source>
        <dbReference type="ARBA" id="ARBA00023002"/>
    </source>
</evidence>
<dbReference type="PANTHER" id="PTHR47953:SF21">
    <property type="entry name" value="CYTOCHROME P450 71D7"/>
    <property type="match status" value="1"/>
</dbReference>
<dbReference type="Pfam" id="PF00067">
    <property type="entry name" value="p450"/>
    <property type="match status" value="1"/>
</dbReference>
<keyword evidence="5 7" id="KW-0408">Iron</keyword>
<dbReference type="CDD" id="cd11072">
    <property type="entry name" value="CYP71-like"/>
    <property type="match status" value="1"/>
</dbReference>
<evidence type="ECO:0000256" key="3">
    <source>
        <dbReference type="ARBA" id="ARBA00022723"/>
    </source>
</evidence>
<comment type="caution">
    <text evidence="9">The sequence shown here is derived from an EMBL/GenBank/DDBJ whole genome shotgun (WGS) entry which is preliminary data.</text>
</comment>
<evidence type="ECO:0000256" key="7">
    <source>
        <dbReference type="PIRSR" id="PIRSR602401-1"/>
    </source>
</evidence>
<evidence type="ECO:0000256" key="5">
    <source>
        <dbReference type="ARBA" id="ARBA00023004"/>
    </source>
</evidence>
<dbReference type="InterPro" id="IPR052306">
    <property type="entry name" value="CYP450_71D"/>
</dbReference>
<dbReference type="InterPro" id="IPR002401">
    <property type="entry name" value="Cyt_P450_E_grp-I"/>
</dbReference>
<dbReference type="PRINTS" id="PR00385">
    <property type="entry name" value="P450"/>
</dbReference>
<reference evidence="9 10" key="1">
    <citation type="journal article" date="2014" name="Nat. Genet.">
        <title>Genome sequence of the hot pepper provides insights into the evolution of pungency in Capsicum species.</title>
        <authorList>
            <person name="Kim S."/>
            <person name="Park M."/>
            <person name="Yeom S.I."/>
            <person name="Kim Y.M."/>
            <person name="Lee J.M."/>
            <person name="Lee H.A."/>
            <person name="Seo E."/>
            <person name="Choi J."/>
            <person name="Cheong K."/>
            <person name="Kim K.T."/>
            <person name="Jung K."/>
            <person name="Lee G.W."/>
            <person name="Oh S.K."/>
            <person name="Bae C."/>
            <person name="Kim S.B."/>
            <person name="Lee H.Y."/>
            <person name="Kim S.Y."/>
            <person name="Kim M.S."/>
            <person name="Kang B.C."/>
            <person name="Jo Y.D."/>
            <person name="Yang H.B."/>
            <person name="Jeong H.J."/>
            <person name="Kang W.H."/>
            <person name="Kwon J.K."/>
            <person name="Shin C."/>
            <person name="Lim J.Y."/>
            <person name="Park J.H."/>
            <person name="Huh J.H."/>
            <person name="Kim J.S."/>
            <person name="Kim B.D."/>
            <person name="Cohen O."/>
            <person name="Paran I."/>
            <person name="Suh M.C."/>
            <person name="Lee S.B."/>
            <person name="Kim Y.K."/>
            <person name="Shin Y."/>
            <person name="Noh S.J."/>
            <person name="Park J."/>
            <person name="Seo Y.S."/>
            <person name="Kwon S.Y."/>
            <person name="Kim H.A."/>
            <person name="Park J.M."/>
            <person name="Kim H.J."/>
            <person name="Choi S.B."/>
            <person name="Bosland P.W."/>
            <person name="Reeves G."/>
            <person name="Jo S.H."/>
            <person name="Lee B.W."/>
            <person name="Cho H.T."/>
            <person name="Choi H.S."/>
            <person name="Lee M.S."/>
            <person name="Yu Y."/>
            <person name="Do Choi Y."/>
            <person name="Park B.S."/>
            <person name="van Deynze A."/>
            <person name="Ashrafi H."/>
            <person name="Hill T."/>
            <person name="Kim W.T."/>
            <person name="Pai H.S."/>
            <person name="Ahn H.K."/>
            <person name="Yeam I."/>
            <person name="Giovannoni J.J."/>
            <person name="Rose J.K."/>
            <person name="Sorensen I."/>
            <person name="Lee S.J."/>
            <person name="Kim R.W."/>
            <person name="Choi I.Y."/>
            <person name="Choi B.S."/>
            <person name="Lim J.S."/>
            <person name="Lee Y.H."/>
            <person name="Choi D."/>
        </authorList>
    </citation>
    <scope>NUCLEOTIDE SEQUENCE [LARGE SCALE GENOMIC DNA]</scope>
    <source>
        <strain evidence="10">cv. CM334</strain>
    </source>
</reference>
<proteinExistence type="inferred from homology"/>
<dbReference type="PROSITE" id="PS00086">
    <property type="entry name" value="CYTOCHROME_P450"/>
    <property type="match status" value="1"/>
</dbReference>
<dbReference type="InterPro" id="IPR036396">
    <property type="entry name" value="Cyt_P450_sf"/>
</dbReference>
<evidence type="ECO:0000256" key="2">
    <source>
        <dbReference type="ARBA" id="ARBA00022617"/>
    </source>
</evidence>
<dbReference type="GO" id="GO:0016705">
    <property type="term" value="F:oxidoreductase activity, acting on paired donors, with incorporation or reduction of molecular oxygen"/>
    <property type="evidence" value="ECO:0007669"/>
    <property type="project" value="InterPro"/>
</dbReference>
<keyword evidence="10" id="KW-1185">Reference proteome</keyword>
<evidence type="ECO:0000313" key="9">
    <source>
        <dbReference type="EMBL" id="PHT93084.1"/>
    </source>
</evidence>
<keyword evidence="4 8" id="KW-0560">Oxidoreductase</keyword>
<dbReference type="InterPro" id="IPR001128">
    <property type="entry name" value="Cyt_P450"/>
</dbReference>
<keyword evidence="6 8" id="KW-0503">Monooxygenase</keyword>
<dbReference type="STRING" id="4072.A0A2G3AFS6"/>
<dbReference type="Gramene" id="PHT93084">
    <property type="protein sequence ID" value="PHT93084"/>
    <property type="gene ID" value="T459_00966"/>
</dbReference>
<keyword evidence="2 7" id="KW-0349">Heme</keyword>
<dbReference type="GO" id="GO:0020037">
    <property type="term" value="F:heme binding"/>
    <property type="evidence" value="ECO:0007669"/>
    <property type="project" value="InterPro"/>
</dbReference>
<dbReference type="OMA" id="PMTNDNI"/>
<protein>
    <submittedName>
        <fullName evidence="9">Premnaspirodiene oxygenase</fullName>
    </submittedName>
</protein>
<dbReference type="GO" id="GO:0005506">
    <property type="term" value="F:iron ion binding"/>
    <property type="evidence" value="ECO:0007669"/>
    <property type="project" value="InterPro"/>
</dbReference>
<gene>
    <name evidence="9" type="ORF">T459_00966</name>
</gene>
<dbReference type="EMBL" id="AYRZ02000001">
    <property type="protein sequence ID" value="PHT93084.1"/>
    <property type="molecule type" value="Genomic_DNA"/>
</dbReference>
<dbReference type="Proteomes" id="UP000222542">
    <property type="component" value="Unassembled WGS sequence"/>
</dbReference>
<dbReference type="SUPFAM" id="SSF48264">
    <property type="entry name" value="Cytochrome P450"/>
    <property type="match status" value="1"/>
</dbReference>
<comment type="cofactor">
    <cofactor evidence="7">
        <name>heme</name>
        <dbReference type="ChEBI" id="CHEBI:30413"/>
    </cofactor>
</comment>
<dbReference type="AlphaFoldDB" id="A0A2G3AFS6"/>
<comment type="similarity">
    <text evidence="1 8">Belongs to the cytochrome P450 family.</text>
</comment>
<dbReference type="InterPro" id="IPR017972">
    <property type="entry name" value="Cyt_P450_CS"/>
</dbReference>
<dbReference type="Gene3D" id="1.10.630.10">
    <property type="entry name" value="Cytochrome P450"/>
    <property type="match status" value="1"/>
</dbReference>
<dbReference type="PRINTS" id="PR00463">
    <property type="entry name" value="EP450I"/>
</dbReference>
<dbReference type="PANTHER" id="PTHR47953">
    <property type="entry name" value="OS08G0105600 PROTEIN"/>
    <property type="match status" value="1"/>
</dbReference>
<accession>A0A2G3AFS6</accession>
<reference evidence="9 10" key="2">
    <citation type="journal article" date="2017" name="Genome Biol.">
        <title>New reference genome sequences of hot pepper reveal the massive evolution of plant disease-resistance genes by retroduplication.</title>
        <authorList>
            <person name="Kim S."/>
            <person name="Park J."/>
            <person name="Yeom S.I."/>
            <person name="Kim Y.M."/>
            <person name="Seo E."/>
            <person name="Kim K.T."/>
            <person name="Kim M.S."/>
            <person name="Lee J.M."/>
            <person name="Cheong K."/>
            <person name="Shin H.S."/>
            <person name="Kim S.B."/>
            <person name="Han K."/>
            <person name="Lee J."/>
            <person name="Park M."/>
            <person name="Lee H.A."/>
            <person name="Lee H.Y."/>
            <person name="Lee Y."/>
            <person name="Oh S."/>
            <person name="Lee J.H."/>
            <person name="Choi E."/>
            <person name="Choi E."/>
            <person name="Lee S.E."/>
            <person name="Jeon J."/>
            <person name="Kim H."/>
            <person name="Choi G."/>
            <person name="Song H."/>
            <person name="Lee J."/>
            <person name="Lee S.C."/>
            <person name="Kwon J.K."/>
            <person name="Lee H.Y."/>
            <person name="Koo N."/>
            <person name="Hong Y."/>
            <person name="Kim R.W."/>
            <person name="Kang W.H."/>
            <person name="Huh J.H."/>
            <person name="Kang B.C."/>
            <person name="Yang T.J."/>
            <person name="Lee Y.H."/>
            <person name="Bennetzen J.L."/>
            <person name="Choi D."/>
        </authorList>
    </citation>
    <scope>NUCLEOTIDE SEQUENCE [LARGE SCALE GENOMIC DNA]</scope>
    <source>
        <strain evidence="10">cv. CM334</strain>
    </source>
</reference>
<dbReference type="GO" id="GO:0004497">
    <property type="term" value="F:monooxygenase activity"/>
    <property type="evidence" value="ECO:0007669"/>
    <property type="project" value="UniProtKB-KW"/>
</dbReference>
<evidence type="ECO:0000256" key="1">
    <source>
        <dbReference type="ARBA" id="ARBA00010617"/>
    </source>
</evidence>
<keyword evidence="3 7" id="KW-0479">Metal-binding</keyword>
<name>A0A2G3AFS6_CAPAN</name>